<sequence>MASDIYVNDHGDFEQDEYGNVTTVEGMDEIAQSCKIALNTRKGGWYLDTDEGLDWDAVVGSMKQEQFVTAEIRDCLLEDPRIDDVHDVEFKQIGRNLNVGITIEVNNQLKEFDWETGDLSD</sequence>
<dbReference type="InterPro" id="IPR020288">
    <property type="entry name" value="Sheath_initiator"/>
</dbReference>
<dbReference type="EMBL" id="BAKI01000029">
    <property type="protein sequence ID" value="GAF37295.1"/>
    <property type="molecule type" value="Genomic_DNA"/>
</dbReference>
<reference evidence="2 4" key="2">
    <citation type="journal article" date="2015" name="Genome Announc.">
        <title>Expanding the biotechnology potential of lactobacilli through comparative genomics of 213 strains and associated genera.</title>
        <authorList>
            <person name="Sun Z."/>
            <person name="Harris H.M."/>
            <person name="McCann A."/>
            <person name="Guo C."/>
            <person name="Argimon S."/>
            <person name="Zhang W."/>
            <person name="Yang X."/>
            <person name="Jeffery I.B."/>
            <person name="Cooney J.C."/>
            <person name="Kagawa T.F."/>
            <person name="Liu W."/>
            <person name="Song Y."/>
            <person name="Salvetti E."/>
            <person name="Wrobel A."/>
            <person name="Rasinkangas P."/>
            <person name="Parkhill J."/>
            <person name="Rea M.C."/>
            <person name="O'Sullivan O."/>
            <person name="Ritari J."/>
            <person name="Douillard F.P."/>
            <person name="Paul Ross R."/>
            <person name="Yang R."/>
            <person name="Briner A.E."/>
            <person name="Felis G.E."/>
            <person name="de Vos W.M."/>
            <person name="Barrangou R."/>
            <person name="Klaenhammer T.R."/>
            <person name="Caufield P.W."/>
            <person name="Cui Y."/>
            <person name="Zhang H."/>
            <person name="O'Toole P.W."/>
        </authorList>
    </citation>
    <scope>NUCLEOTIDE SEQUENCE [LARGE SCALE GENOMIC DNA]</scope>
    <source>
        <strain evidence="2 4">DSM 18382</strain>
    </source>
</reference>
<dbReference type="EMBL" id="AZFY01000017">
    <property type="protein sequence ID" value="KRM11946.1"/>
    <property type="molecule type" value="Genomic_DNA"/>
</dbReference>
<dbReference type="eggNOG" id="ENOG5030A5J">
    <property type="taxonomic scope" value="Bacteria"/>
</dbReference>
<reference evidence="1" key="1">
    <citation type="journal article" date="2014" name="Genome Announc.">
        <title>Draft Genome Sequences of Two Lactobacillus Strains, L. farraginis JCM 14108T and L. composti JCM 14202T, Isolated from Compost of Distilled Shochu Residue.</title>
        <authorList>
            <person name="Yuki M."/>
            <person name="Oshima K."/>
            <person name="Suda W."/>
            <person name="Kitahara M."/>
            <person name="Kitamura K."/>
            <person name="Iida T."/>
            <person name="Hattori M."/>
            <person name="Ohkuma M."/>
        </authorList>
    </citation>
    <scope>NUCLEOTIDE SEQUENCE [LARGE SCALE GENOMIC DNA]</scope>
    <source>
        <strain evidence="1">JCM 14108</strain>
    </source>
</reference>
<dbReference type="Proteomes" id="UP000019488">
    <property type="component" value="Unassembled WGS sequence"/>
</dbReference>
<dbReference type="Pfam" id="PF10934">
    <property type="entry name" value="Sheath_initiator"/>
    <property type="match status" value="1"/>
</dbReference>
<dbReference type="RefSeq" id="WP_035180487.1">
    <property type="nucleotide sequence ID" value="NZ_AZFY01000017.1"/>
</dbReference>
<organism evidence="1 3">
    <name type="scientific">Lentilactobacillus farraginis DSM 18382 = JCM 14108</name>
    <dbReference type="NCBI Taxonomy" id="1423743"/>
    <lineage>
        <taxon>Bacteria</taxon>
        <taxon>Bacillati</taxon>
        <taxon>Bacillota</taxon>
        <taxon>Bacilli</taxon>
        <taxon>Lactobacillales</taxon>
        <taxon>Lactobacillaceae</taxon>
        <taxon>Lentilactobacillus</taxon>
    </lineage>
</organism>
<dbReference type="OrthoDB" id="2088193at2"/>
<dbReference type="Proteomes" id="UP000051966">
    <property type="component" value="Unassembled WGS sequence"/>
</dbReference>
<name>X0QF97_9LACO</name>
<evidence type="ECO:0000313" key="3">
    <source>
        <dbReference type="Proteomes" id="UP000019488"/>
    </source>
</evidence>
<evidence type="ECO:0000313" key="4">
    <source>
        <dbReference type="Proteomes" id="UP000051966"/>
    </source>
</evidence>
<dbReference type="AlphaFoldDB" id="X0QF97"/>
<accession>X0QF97</accession>
<dbReference type="SUPFAM" id="SSF160719">
    <property type="entry name" value="gpW/gp25-like"/>
    <property type="match status" value="1"/>
</dbReference>
<evidence type="ECO:0000313" key="1">
    <source>
        <dbReference type="EMBL" id="GAF37295.1"/>
    </source>
</evidence>
<keyword evidence="4" id="KW-1185">Reference proteome</keyword>
<dbReference type="STRING" id="1423743.FD41_GL001121"/>
<protein>
    <submittedName>
        <fullName evidence="1">Uncharacterized protein</fullName>
    </submittedName>
</protein>
<dbReference type="Gene3D" id="3.10.450.40">
    <property type="match status" value="1"/>
</dbReference>
<comment type="caution">
    <text evidence="1">The sequence shown here is derived from an EMBL/GenBank/DDBJ whole genome shotgun (WGS) entry which is preliminary data.</text>
</comment>
<evidence type="ECO:0000313" key="2">
    <source>
        <dbReference type="EMBL" id="KRM11946.1"/>
    </source>
</evidence>
<dbReference type="PATRIC" id="fig|1423743.5.peg.1157"/>
<gene>
    <name evidence="2" type="ORF">FD41_GL001121</name>
    <name evidence="1" type="ORF">JCM14108_2318</name>
</gene>
<proteinExistence type="predicted"/>